<evidence type="ECO:0000256" key="1">
    <source>
        <dbReference type="SAM" id="MobiDB-lite"/>
    </source>
</evidence>
<organism evidence="2 3">
    <name type="scientific">Nakamurella endophytica</name>
    <dbReference type="NCBI Taxonomy" id="1748367"/>
    <lineage>
        <taxon>Bacteria</taxon>
        <taxon>Bacillati</taxon>
        <taxon>Actinomycetota</taxon>
        <taxon>Actinomycetes</taxon>
        <taxon>Nakamurellales</taxon>
        <taxon>Nakamurellaceae</taxon>
        <taxon>Nakamurella</taxon>
    </lineage>
</organism>
<feature type="region of interest" description="Disordered" evidence="1">
    <location>
        <begin position="199"/>
        <end position="257"/>
    </location>
</feature>
<dbReference type="AlphaFoldDB" id="A0A917WD85"/>
<sequence>MTGLAAVSRPETGPRETGPPTVRLRVPDDWPRLDTSPTTWRRSAEALVDRLLGAGRLPAADRRSAVSALDHLVARCQRAGAVLSLLTVQRLAGGDVATAGLHVAVAGGDRPATLTRVHRLLPRTGTRCDVAAVAGPAVLHTDRTTAVAPDTGRRTGLTTLQLFVPLPGTAWTVVVASAVGHAALTDTVTDVVLSVGRSVTVDPAGDGTDAGLPPTGAGRPPGRNGPRPTRADPPGTRRGFGTVVLGVDPARPGAGAS</sequence>
<name>A0A917WD85_9ACTN</name>
<feature type="region of interest" description="Disordered" evidence="1">
    <location>
        <begin position="1"/>
        <end position="30"/>
    </location>
</feature>
<reference evidence="2" key="2">
    <citation type="submission" date="2020-09" db="EMBL/GenBank/DDBJ databases">
        <authorList>
            <person name="Sun Q."/>
            <person name="Zhou Y."/>
        </authorList>
    </citation>
    <scope>NUCLEOTIDE SEQUENCE</scope>
    <source>
        <strain evidence="2">CGMCC 4.7308</strain>
    </source>
</reference>
<accession>A0A917WD85</accession>
<protein>
    <submittedName>
        <fullName evidence="2">Uncharacterized protein</fullName>
    </submittedName>
</protein>
<dbReference type="RefSeq" id="WP_188940936.1">
    <property type="nucleotide sequence ID" value="NZ_BMNA01000003.1"/>
</dbReference>
<evidence type="ECO:0000313" key="3">
    <source>
        <dbReference type="Proteomes" id="UP000655208"/>
    </source>
</evidence>
<evidence type="ECO:0000313" key="2">
    <source>
        <dbReference type="EMBL" id="GGL96311.1"/>
    </source>
</evidence>
<dbReference type="Proteomes" id="UP000655208">
    <property type="component" value="Unassembled WGS sequence"/>
</dbReference>
<gene>
    <name evidence="2" type="ORF">GCM10011594_15030</name>
</gene>
<feature type="compositionally biased region" description="Low complexity" evidence="1">
    <location>
        <begin position="9"/>
        <end position="21"/>
    </location>
</feature>
<proteinExistence type="predicted"/>
<comment type="caution">
    <text evidence="2">The sequence shown here is derived from an EMBL/GenBank/DDBJ whole genome shotgun (WGS) entry which is preliminary data.</text>
</comment>
<keyword evidence="3" id="KW-1185">Reference proteome</keyword>
<feature type="compositionally biased region" description="Low complexity" evidence="1">
    <location>
        <begin position="213"/>
        <end position="228"/>
    </location>
</feature>
<reference evidence="2" key="1">
    <citation type="journal article" date="2014" name="Int. J. Syst. Evol. Microbiol.">
        <title>Complete genome sequence of Corynebacterium casei LMG S-19264T (=DSM 44701T), isolated from a smear-ripened cheese.</title>
        <authorList>
            <consortium name="US DOE Joint Genome Institute (JGI-PGF)"/>
            <person name="Walter F."/>
            <person name="Albersmeier A."/>
            <person name="Kalinowski J."/>
            <person name="Ruckert C."/>
        </authorList>
    </citation>
    <scope>NUCLEOTIDE SEQUENCE</scope>
    <source>
        <strain evidence="2">CGMCC 4.7308</strain>
    </source>
</reference>
<dbReference type="EMBL" id="BMNA01000003">
    <property type="protein sequence ID" value="GGL96311.1"/>
    <property type="molecule type" value="Genomic_DNA"/>
</dbReference>